<keyword evidence="1" id="KW-0732">Signal</keyword>
<name>A0A9D7I8Z0_9RHOO</name>
<sequence>MFLLFLVLTLTASHAIAAALSADNLPSDVHPDAEISTAPVVVDGRVCSRA</sequence>
<evidence type="ECO:0000256" key="1">
    <source>
        <dbReference type="SAM" id="SignalP"/>
    </source>
</evidence>
<organism evidence="2 3">
    <name type="scientific">Candidatus Propionivibrio dominans</name>
    <dbReference type="NCBI Taxonomy" id="2954373"/>
    <lineage>
        <taxon>Bacteria</taxon>
        <taxon>Pseudomonadati</taxon>
        <taxon>Pseudomonadota</taxon>
        <taxon>Betaproteobacteria</taxon>
        <taxon>Rhodocyclales</taxon>
        <taxon>Rhodocyclaceae</taxon>
        <taxon>Propionivibrio</taxon>
    </lineage>
</organism>
<gene>
    <name evidence="2" type="ORF">IPJ48_18185</name>
</gene>
<proteinExistence type="predicted"/>
<feature type="signal peptide" evidence="1">
    <location>
        <begin position="1"/>
        <end position="17"/>
    </location>
</feature>
<dbReference type="AlphaFoldDB" id="A0A9D7I8Z0"/>
<dbReference type="Proteomes" id="UP000886602">
    <property type="component" value="Unassembled WGS sequence"/>
</dbReference>
<protein>
    <submittedName>
        <fullName evidence="2">Uncharacterized protein</fullName>
    </submittedName>
</protein>
<reference evidence="2" key="1">
    <citation type="submission" date="2020-10" db="EMBL/GenBank/DDBJ databases">
        <title>Connecting structure to function with the recovery of over 1000 high-quality activated sludge metagenome-assembled genomes encoding full-length rRNA genes using long-read sequencing.</title>
        <authorList>
            <person name="Singleton C.M."/>
            <person name="Petriglieri F."/>
            <person name="Kristensen J.M."/>
            <person name="Kirkegaard R.H."/>
            <person name="Michaelsen T.Y."/>
            <person name="Andersen M.H."/>
            <person name="Karst S.M."/>
            <person name="Dueholm M.S."/>
            <person name="Nielsen P.H."/>
            <person name="Albertsen M."/>
        </authorList>
    </citation>
    <scope>NUCLEOTIDE SEQUENCE</scope>
    <source>
        <strain evidence="2">EsbW_18-Q3-R4-48_MAXAC.044</strain>
    </source>
</reference>
<evidence type="ECO:0000313" key="2">
    <source>
        <dbReference type="EMBL" id="MBK7424846.1"/>
    </source>
</evidence>
<comment type="caution">
    <text evidence="2">The sequence shown here is derived from an EMBL/GenBank/DDBJ whole genome shotgun (WGS) entry which is preliminary data.</text>
</comment>
<accession>A0A9D7I8Z0</accession>
<dbReference type="EMBL" id="JADJNC010000055">
    <property type="protein sequence ID" value="MBK7424846.1"/>
    <property type="molecule type" value="Genomic_DNA"/>
</dbReference>
<evidence type="ECO:0000313" key="3">
    <source>
        <dbReference type="Proteomes" id="UP000886602"/>
    </source>
</evidence>
<feature type="chain" id="PRO_5039512967" evidence="1">
    <location>
        <begin position="18"/>
        <end position="50"/>
    </location>
</feature>